<dbReference type="KEGG" id="ptw:TUM18999_31140"/>
<keyword evidence="1" id="KW-0813">Transport</keyword>
<name>A0A6J4E4Q2_9PSED</name>
<dbReference type="EMBL" id="AP023189">
    <property type="protein sequence ID" value="BCG24923.1"/>
    <property type="molecule type" value="Genomic_DNA"/>
</dbReference>
<evidence type="ECO:0000313" key="8">
    <source>
        <dbReference type="Proteomes" id="UP000509383"/>
    </source>
</evidence>
<feature type="chain" id="PRO_5027072885" evidence="4">
    <location>
        <begin position="34"/>
        <end position="239"/>
    </location>
</feature>
<dbReference type="SMART" id="SM00965">
    <property type="entry name" value="STN"/>
    <property type="match status" value="1"/>
</dbReference>
<gene>
    <name evidence="6" type="primary">vreA</name>
    <name evidence="6" type="ORF">TUM18999_31140</name>
    <name evidence="7" type="ORF">TUM20286_35880</name>
</gene>
<evidence type="ECO:0000256" key="1">
    <source>
        <dbReference type="ARBA" id="ARBA00022448"/>
    </source>
</evidence>
<proteinExistence type="predicted"/>
<evidence type="ECO:0000256" key="2">
    <source>
        <dbReference type="ARBA" id="ARBA00023136"/>
    </source>
</evidence>
<keyword evidence="3" id="KW-0998">Cell outer membrane</keyword>
<dbReference type="EMBL" id="BQKM01000008">
    <property type="protein sequence ID" value="GJN53836.1"/>
    <property type="molecule type" value="Genomic_DNA"/>
</dbReference>
<dbReference type="Proteomes" id="UP001054892">
    <property type="component" value="Unassembled WGS sequence"/>
</dbReference>
<evidence type="ECO:0000313" key="9">
    <source>
        <dbReference type="Proteomes" id="UP001054892"/>
    </source>
</evidence>
<dbReference type="Gene3D" id="3.55.50.30">
    <property type="match status" value="1"/>
</dbReference>
<evidence type="ECO:0000259" key="5">
    <source>
        <dbReference type="SMART" id="SM00965"/>
    </source>
</evidence>
<sequence length="239" mass="24590">MSMEAVARGCLAPAVLIVLLVAACCLAALPCQAGAGEGRAGNGPMDFDLPAQDLPKALERFSETSGMAILVDRELTRGRRSASVTGRLAPREALARLLAGTGLMAQHSEGRAFTVLPARVSSAPAGRNHGATTRWEQGSFAAALQGALGKALCGSPLTRPGAYRAALQLWIGPVGVVEHSRLLGPTGDLQRDAALVESLRGLTIDRAPPSSLPQPVTVLVVPEAAASMECNKWEGAAGA</sequence>
<dbReference type="GO" id="GO:0019867">
    <property type="term" value="C:outer membrane"/>
    <property type="evidence" value="ECO:0007669"/>
    <property type="project" value="InterPro"/>
</dbReference>
<evidence type="ECO:0000313" key="6">
    <source>
        <dbReference type="EMBL" id="BCG24923.1"/>
    </source>
</evidence>
<dbReference type="AlphaFoldDB" id="A0A6J4E4Q2"/>
<keyword evidence="6" id="KW-0675">Receptor</keyword>
<dbReference type="InterPro" id="IPR011662">
    <property type="entry name" value="Secretin/TonB_short_N"/>
</dbReference>
<reference evidence="6 8" key="1">
    <citation type="submission" date="2020-05" db="EMBL/GenBank/DDBJ databases">
        <title>Characterization of novel class B3 metallo-beta-lactamase from novel Pseudomonas species.</title>
        <authorList>
            <person name="Yamada K."/>
            <person name="Aoki K."/>
            <person name="Ishii Y."/>
        </authorList>
    </citation>
    <scope>NUCLEOTIDE SEQUENCE [LARGE SCALE GENOMIC DNA]</scope>
    <source>
        <strain evidence="6 8">TUM18999</strain>
        <strain evidence="7 9">TUM20286</strain>
    </source>
</reference>
<protein>
    <submittedName>
        <fullName evidence="6">TonB-dependent outer membrane receptor</fullName>
    </submittedName>
</protein>
<evidence type="ECO:0000313" key="7">
    <source>
        <dbReference type="EMBL" id="GJN53836.1"/>
    </source>
</evidence>
<organism evidence="6 8">
    <name type="scientific">Pseudomonas tohonis</name>
    <dbReference type="NCBI Taxonomy" id="2725477"/>
    <lineage>
        <taxon>Bacteria</taxon>
        <taxon>Pseudomonadati</taxon>
        <taxon>Pseudomonadota</taxon>
        <taxon>Gammaproteobacteria</taxon>
        <taxon>Pseudomonadales</taxon>
        <taxon>Pseudomonadaceae</taxon>
        <taxon>Pseudomonas</taxon>
    </lineage>
</organism>
<feature type="domain" description="Secretin/TonB short N-terminal" evidence="5">
    <location>
        <begin position="67"/>
        <end position="118"/>
    </location>
</feature>
<feature type="signal peptide" evidence="4">
    <location>
        <begin position="1"/>
        <end position="33"/>
    </location>
</feature>
<evidence type="ECO:0000256" key="3">
    <source>
        <dbReference type="ARBA" id="ARBA00023237"/>
    </source>
</evidence>
<dbReference type="Proteomes" id="UP000509383">
    <property type="component" value="Chromosome"/>
</dbReference>
<keyword evidence="9" id="KW-1185">Reference proteome</keyword>
<dbReference type="Pfam" id="PF07660">
    <property type="entry name" value="STN"/>
    <property type="match status" value="1"/>
</dbReference>
<accession>A0A6J4E4Q2</accession>
<evidence type="ECO:0000256" key="4">
    <source>
        <dbReference type="SAM" id="SignalP"/>
    </source>
</evidence>
<keyword evidence="4" id="KW-0732">Signal</keyword>
<keyword evidence="2" id="KW-0472">Membrane</keyword>